<feature type="compositionally biased region" description="Basic and acidic residues" evidence="4">
    <location>
        <begin position="88"/>
        <end position="97"/>
    </location>
</feature>
<proteinExistence type="predicted"/>
<dbReference type="PANTHER" id="PTHR40661:SF1">
    <property type="entry name" value="HTH CRO_C1-TYPE DOMAIN-CONTAINING PROTEIN"/>
    <property type="match status" value="1"/>
</dbReference>
<dbReference type="CDD" id="cd06529">
    <property type="entry name" value="S24_LexA-like"/>
    <property type="match status" value="1"/>
</dbReference>
<dbReference type="InterPro" id="IPR036286">
    <property type="entry name" value="LexA/Signal_pep-like_sf"/>
</dbReference>
<gene>
    <name evidence="6" type="ORF">SAMN05216189_10372</name>
    <name evidence="7" type="ORF">SAMN06295949_13380</name>
</gene>
<evidence type="ECO:0000313" key="6">
    <source>
        <dbReference type="EMBL" id="SDK39374.1"/>
    </source>
</evidence>
<dbReference type="EMBL" id="FZPC01000033">
    <property type="protein sequence ID" value="SNT48103.1"/>
    <property type="molecule type" value="Genomic_DNA"/>
</dbReference>
<evidence type="ECO:0000256" key="2">
    <source>
        <dbReference type="ARBA" id="ARBA00023125"/>
    </source>
</evidence>
<keyword evidence="3" id="KW-0804">Transcription</keyword>
<feature type="domain" description="Peptidase S24/S26A/S26B/S26C" evidence="5">
    <location>
        <begin position="131"/>
        <end position="240"/>
    </location>
</feature>
<dbReference type="Gene3D" id="2.10.109.10">
    <property type="entry name" value="Umud Fragment, subunit A"/>
    <property type="match status" value="1"/>
</dbReference>
<keyword evidence="1" id="KW-0805">Transcription regulation</keyword>
<evidence type="ECO:0000313" key="8">
    <source>
        <dbReference type="Proteomes" id="UP000198309"/>
    </source>
</evidence>
<dbReference type="SUPFAM" id="SSF51306">
    <property type="entry name" value="LexA/Signal peptidase"/>
    <property type="match status" value="1"/>
</dbReference>
<dbReference type="GO" id="GO:0003677">
    <property type="term" value="F:DNA binding"/>
    <property type="evidence" value="ECO:0007669"/>
    <property type="project" value="UniProtKB-KW"/>
</dbReference>
<dbReference type="InterPro" id="IPR010982">
    <property type="entry name" value="Lambda_DNA-bd_dom_sf"/>
</dbReference>
<dbReference type="EMBL" id="FNEC01000037">
    <property type="protein sequence ID" value="SDK39374.1"/>
    <property type="molecule type" value="Genomic_DNA"/>
</dbReference>
<dbReference type="Gene3D" id="1.10.260.40">
    <property type="entry name" value="lambda repressor-like DNA-binding domains"/>
    <property type="match status" value="1"/>
</dbReference>
<evidence type="ECO:0000259" key="5">
    <source>
        <dbReference type="Pfam" id="PF00717"/>
    </source>
</evidence>
<evidence type="ECO:0000256" key="3">
    <source>
        <dbReference type="ARBA" id="ARBA00023163"/>
    </source>
</evidence>
<dbReference type="AlphaFoldDB" id="A0A239N0W0"/>
<dbReference type="Pfam" id="PF00717">
    <property type="entry name" value="Peptidase_S24"/>
    <property type="match status" value="1"/>
</dbReference>
<sequence length="246" mass="27886">MVETQEIRDAFAARLNRALDEMPEIRQERGRNVDLHGALEKLGARAKKQATHKWLTGASIPERDNMELLARWLGVRVEWLEYGLGEMRESNQAKPEPEPPADSSDDEYVHVPLKSARGAMGRGYENPYVEVKGHLAFKRSWIMARGLNVKYLEAFYADGWSMHPTINDGDVVLLNKAQKEPVHNTIFALNGADGVIIKRLSHASAVNQWGLISDNLDKREFPDQWLDEDDEPMSLMGQIVWRGGDL</sequence>
<accession>A0A239N0W0</accession>
<dbReference type="InterPro" id="IPR015927">
    <property type="entry name" value="Peptidase_S24_S26A/B/C"/>
</dbReference>
<evidence type="ECO:0000313" key="9">
    <source>
        <dbReference type="Proteomes" id="UP000199693"/>
    </source>
</evidence>
<keyword evidence="2" id="KW-0238">DNA-binding</keyword>
<evidence type="ECO:0000256" key="4">
    <source>
        <dbReference type="SAM" id="MobiDB-lite"/>
    </source>
</evidence>
<reference evidence="6 9" key="1">
    <citation type="submission" date="2016-10" db="EMBL/GenBank/DDBJ databases">
        <authorList>
            <person name="de Groot N.N."/>
        </authorList>
    </citation>
    <scope>NUCLEOTIDE SEQUENCE [LARGE SCALE GENOMIC DNA]</scope>
    <source>
        <strain evidence="6 9">CCM 7361</strain>
    </source>
</reference>
<evidence type="ECO:0000256" key="1">
    <source>
        <dbReference type="ARBA" id="ARBA00023015"/>
    </source>
</evidence>
<evidence type="ECO:0000313" key="7">
    <source>
        <dbReference type="EMBL" id="SNT48103.1"/>
    </source>
</evidence>
<dbReference type="PANTHER" id="PTHR40661">
    <property type="match status" value="1"/>
</dbReference>
<feature type="region of interest" description="Disordered" evidence="4">
    <location>
        <begin position="88"/>
        <end position="107"/>
    </location>
</feature>
<dbReference type="InterPro" id="IPR039418">
    <property type="entry name" value="LexA-like"/>
</dbReference>
<organism evidence="6 9">
    <name type="scientific">Pseudomonas delhiensis</name>
    <dbReference type="NCBI Taxonomy" id="366289"/>
    <lineage>
        <taxon>Bacteria</taxon>
        <taxon>Pseudomonadati</taxon>
        <taxon>Pseudomonadota</taxon>
        <taxon>Gammaproteobacteria</taxon>
        <taxon>Pseudomonadales</taxon>
        <taxon>Pseudomonadaceae</taxon>
        <taxon>Pseudomonas</taxon>
    </lineage>
</organism>
<dbReference type="Proteomes" id="UP000199693">
    <property type="component" value="Unassembled WGS sequence"/>
</dbReference>
<keyword evidence="8" id="KW-1185">Reference proteome</keyword>
<name>A0A239N0W0_9PSED</name>
<protein>
    <submittedName>
        <fullName evidence="6">Phage repressor protein C, contains Cro/C1-type HTH and peptisase s24 domains</fullName>
    </submittedName>
</protein>
<reference evidence="7 8" key="2">
    <citation type="submission" date="2017-06" db="EMBL/GenBank/DDBJ databases">
        <authorList>
            <person name="Varghese N."/>
            <person name="Submissions S."/>
        </authorList>
    </citation>
    <scope>NUCLEOTIDE SEQUENCE [LARGE SCALE GENOMIC DNA]</scope>
    <source>
        <strain evidence="7 8">RLD-1</strain>
    </source>
</reference>
<dbReference type="Proteomes" id="UP000198309">
    <property type="component" value="Unassembled WGS sequence"/>
</dbReference>